<dbReference type="InterPro" id="IPR020471">
    <property type="entry name" value="AKR"/>
</dbReference>
<gene>
    <name evidence="5" type="ORF">FALBO_1711</name>
</gene>
<dbReference type="InterPro" id="IPR023210">
    <property type="entry name" value="NADP_OxRdtase_dom"/>
</dbReference>
<evidence type="ECO:0000259" key="4">
    <source>
        <dbReference type="Pfam" id="PF00248"/>
    </source>
</evidence>
<dbReference type="SUPFAM" id="SSF51430">
    <property type="entry name" value="NAD(P)-linked oxidoreductase"/>
    <property type="match status" value="1"/>
</dbReference>
<dbReference type="AlphaFoldDB" id="A0A8H4LLF8"/>
<dbReference type="EMBL" id="JAADYS010000216">
    <property type="protein sequence ID" value="KAF4471371.1"/>
    <property type="molecule type" value="Genomic_DNA"/>
</dbReference>
<dbReference type="Pfam" id="PF00248">
    <property type="entry name" value="Aldo_ket_red"/>
    <property type="match status" value="1"/>
</dbReference>
<dbReference type="FunFam" id="3.20.20.100:FF:000002">
    <property type="entry name" value="2,5-diketo-D-gluconic acid reductase A"/>
    <property type="match status" value="1"/>
</dbReference>
<dbReference type="PANTHER" id="PTHR43827:SF13">
    <property type="entry name" value="ALDO_KETO REDUCTASE FAMILY PROTEIN"/>
    <property type="match status" value="1"/>
</dbReference>
<dbReference type="PANTHER" id="PTHR43827">
    <property type="entry name" value="2,5-DIKETO-D-GLUCONIC ACID REDUCTASE"/>
    <property type="match status" value="1"/>
</dbReference>
<sequence>MASQIFTFASTVKVGYRGFDYAQWFYNEKEAGQAIRDFLESDKNTRRLKREDIWYTTKLAHNTTSYNYVRRSITKSVQASGLGYVDLFLLHSPLGDKDARIATWKALEDAIDDGEVRMGGISNFGARHIEELLASNPRIAPAVNQIEVHPFNTQTNIRETCAWYNLHVQAYSPLVKGMRMKHPDILSLANKYSCTPAQVLVRWSLQHNLITLPKSSNPERLIENASVDGFEISKDDMDKLNRLDEHLVTDWDPTEID</sequence>
<accession>A0A8H4LLF8</accession>
<organism evidence="5 6">
    <name type="scientific">Fusarium albosuccineum</name>
    <dbReference type="NCBI Taxonomy" id="1237068"/>
    <lineage>
        <taxon>Eukaryota</taxon>
        <taxon>Fungi</taxon>
        <taxon>Dikarya</taxon>
        <taxon>Ascomycota</taxon>
        <taxon>Pezizomycotina</taxon>
        <taxon>Sordariomycetes</taxon>
        <taxon>Hypocreomycetidae</taxon>
        <taxon>Hypocreales</taxon>
        <taxon>Nectriaceae</taxon>
        <taxon>Fusarium</taxon>
        <taxon>Fusarium decemcellulare species complex</taxon>
    </lineage>
</organism>
<protein>
    <submittedName>
        <fullName evidence="5">Aldo keto reductase</fullName>
    </submittedName>
</protein>
<dbReference type="PIRSF" id="PIRSF000097">
    <property type="entry name" value="AKR"/>
    <property type="match status" value="1"/>
</dbReference>
<keyword evidence="6" id="KW-1185">Reference proteome</keyword>
<name>A0A8H4LLF8_9HYPO</name>
<reference evidence="5 6" key="1">
    <citation type="submission" date="2020-01" db="EMBL/GenBank/DDBJ databases">
        <title>Identification and distribution of gene clusters putatively required for synthesis of sphingolipid metabolism inhibitors in phylogenetically diverse species of the filamentous fungus Fusarium.</title>
        <authorList>
            <person name="Kim H.-S."/>
            <person name="Busman M."/>
            <person name="Brown D.W."/>
            <person name="Divon H."/>
            <person name="Uhlig S."/>
            <person name="Proctor R.H."/>
        </authorList>
    </citation>
    <scope>NUCLEOTIDE SEQUENCE [LARGE SCALE GENOMIC DNA]</scope>
    <source>
        <strain evidence="5 6">NRRL 20459</strain>
    </source>
</reference>
<keyword evidence="1" id="KW-0560">Oxidoreductase</keyword>
<proteinExistence type="predicted"/>
<feature type="domain" description="NADP-dependent oxidoreductase" evidence="4">
    <location>
        <begin position="10"/>
        <end position="244"/>
    </location>
</feature>
<comment type="caution">
    <text evidence="5">The sequence shown here is derived from an EMBL/GenBank/DDBJ whole genome shotgun (WGS) entry which is preliminary data.</text>
</comment>
<dbReference type="Proteomes" id="UP000554235">
    <property type="component" value="Unassembled WGS sequence"/>
</dbReference>
<evidence type="ECO:0000313" key="6">
    <source>
        <dbReference type="Proteomes" id="UP000554235"/>
    </source>
</evidence>
<evidence type="ECO:0000256" key="3">
    <source>
        <dbReference type="PIRSR" id="PIRSR000097-3"/>
    </source>
</evidence>
<dbReference type="InterPro" id="IPR018170">
    <property type="entry name" value="Aldo/ket_reductase_CS"/>
</dbReference>
<dbReference type="CDD" id="cd19071">
    <property type="entry name" value="AKR_AKR1-5-like"/>
    <property type="match status" value="1"/>
</dbReference>
<dbReference type="Gene3D" id="3.20.20.100">
    <property type="entry name" value="NADP-dependent oxidoreductase domain"/>
    <property type="match status" value="1"/>
</dbReference>
<dbReference type="OrthoDB" id="416253at2759"/>
<dbReference type="PRINTS" id="PR00069">
    <property type="entry name" value="ALDKETRDTASE"/>
</dbReference>
<feature type="binding site" evidence="2">
    <location>
        <position position="91"/>
    </location>
    <ligand>
        <name>substrate</name>
    </ligand>
</feature>
<dbReference type="GO" id="GO:0016616">
    <property type="term" value="F:oxidoreductase activity, acting on the CH-OH group of donors, NAD or NADP as acceptor"/>
    <property type="evidence" value="ECO:0007669"/>
    <property type="project" value="UniProtKB-ARBA"/>
</dbReference>
<evidence type="ECO:0000313" key="5">
    <source>
        <dbReference type="EMBL" id="KAF4471371.1"/>
    </source>
</evidence>
<feature type="site" description="Lowers pKa of active site Tyr" evidence="3">
    <location>
        <position position="58"/>
    </location>
</feature>
<evidence type="ECO:0000256" key="1">
    <source>
        <dbReference type="ARBA" id="ARBA00023002"/>
    </source>
</evidence>
<evidence type="ECO:0000256" key="2">
    <source>
        <dbReference type="PIRSR" id="PIRSR000097-2"/>
    </source>
</evidence>
<dbReference type="PROSITE" id="PS00063">
    <property type="entry name" value="ALDOKETO_REDUCTASE_3"/>
    <property type="match status" value="1"/>
</dbReference>
<dbReference type="InterPro" id="IPR036812">
    <property type="entry name" value="NAD(P)_OxRdtase_dom_sf"/>
</dbReference>